<dbReference type="Pfam" id="PF03171">
    <property type="entry name" value="2OG-FeII_Oxy"/>
    <property type="match status" value="1"/>
</dbReference>
<dbReference type="InterPro" id="IPR050231">
    <property type="entry name" value="Iron_ascorbate_oxido_reductase"/>
</dbReference>
<proteinExistence type="inferred from homology"/>
<dbReference type="InterPro" id="IPR026992">
    <property type="entry name" value="DIOX_N"/>
</dbReference>
<dbReference type="Pfam" id="PF14226">
    <property type="entry name" value="DIOX_N"/>
    <property type="match status" value="1"/>
</dbReference>
<dbReference type="PRINTS" id="PR00682">
    <property type="entry name" value="IPNSYNTHASE"/>
</dbReference>
<dbReference type="GO" id="GO:0046872">
    <property type="term" value="F:metal ion binding"/>
    <property type="evidence" value="ECO:0007669"/>
    <property type="project" value="UniProtKB-KW"/>
</dbReference>
<comment type="similarity">
    <text evidence="1 2">Belongs to the iron/ascorbate-dependent oxidoreductase family.</text>
</comment>
<sequence length="317" mass="35254">MPMETLPIIDFAPFLLPTSTPQERRDVAVELDQACRNAGFFYLKGHGVPQDLLDNIRQHAIDFFKTSSEEDKQRLALRSDDKARGYSRHVDPQKGSHEALDSYRPVEATDSPCGIGQGVNQWPAKPDTFRSAVESYVDRMERLGRAVIEALALALGVDAGLFVSRVDKSFWQLRMICYGRQTSPVSAKAGIGEHTDFGILTFLLTDSTKNSLQVRSKTGEWMHADPIEGVFLCNLGDMLAEWTRGAYKSTAHRVVHNSDTPRVSIPFFFDPNWDAIIEPVVPSGDGNTEGRYVGVRYRDRYVGAMEEALGTVVALAV</sequence>
<organism evidence="5 6">
    <name type="scientific">Friedmanniomyces endolithicus</name>
    <dbReference type="NCBI Taxonomy" id="329885"/>
    <lineage>
        <taxon>Eukaryota</taxon>
        <taxon>Fungi</taxon>
        <taxon>Dikarya</taxon>
        <taxon>Ascomycota</taxon>
        <taxon>Pezizomycotina</taxon>
        <taxon>Dothideomycetes</taxon>
        <taxon>Dothideomycetidae</taxon>
        <taxon>Mycosphaerellales</taxon>
        <taxon>Teratosphaeriaceae</taxon>
        <taxon>Friedmanniomyces</taxon>
    </lineage>
</organism>
<dbReference type="InterPro" id="IPR005123">
    <property type="entry name" value="Oxoglu/Fe-dep_dioxygenase_dom"/>
</dbReference>
<keyword evidence="2" id="KW-0560">Oxidoreductase</keyword>
<dbReference type="GO" id="GO:0016491">
    <property type="term" value="F:oxidoreductase activity"/>
    <property type="evidence" value="ECO:0007669"/>
    <property type="project" value="UniProtKB-KW"/>
</dbReference>
<dbReference type="InterPro" id="IPR027443">
    <property type="entry name" value="IPNS-like_sf"/>
</dbReference>
<keyword evidence="2" id="KW-0479">Metal-binding</keyword>
<feature type="region of interest" description="Disordered" evidence="3">
    <location>
        <begin position="81"/>
        <end position="103"/>
    </location>
</feature>
<dbReference type="PANTHER" id="PTHR47990">
    <property type="entry name" value="2-OXOGLUTARATE (2OG) AND FE(II)-DEPENDENT OXYGENASE SUPERFAMILY PROTEIN-RELATED"/>
    <property type="match status" value="1"/>
</dbReference>
<reference evidence="5" key="1">
    <citation type="submission" date="2023-06" db="EMBL/GenBank/DDBJ databases">
        <title>Black Yeasts Isolated from many extreme environments.</title>
        <authorList>
            <person name="Coleine C."/>
            <person name="Stajich J.E."/>
            <person name="Selbmann L."/>
        </authorList>
    </citation>
    <scope>NUCLEOTIDE SEQUENCE</scope>
    <source>
        <strain evidence="5">CCFEE 5200</strain>
    </source>
</reference>
<keyword evidence="2" id="KW-0408">Iron</keyword>
<dbReference type="Gene3D" id="2.60.120.330">
    <property type="entry name" value="B-lactam Antibiotic, Isopenicillin N Synthase, Chain"/>
    <property type="match status" value="1"/>
</dbReference>
<comment type="caution">
    <text evidence="5">The sequence shown here is derived from an EMBL/GenBank/DDBJ whole genome shotgun (WGS) entry which is preliminary data.</text>
</comment>
<gene>
    <name evidence="5" type="ORF">LTR91_003433</name>
</gene>
<evidence type="ECO:0000256" key="2">
    <source>
        <dbReference type="RuleBase" id="RU003682"/>
    </source>
</evidence>
<evidence type="ECO:0000313" key="6">
    <source>
        <dbReference type="Proteomes" id="UP001175353"/>
    </source>
</evidence>
<dbReference type="AlphaFoldDB" id="A0AAN6QZG8"/>
<keyword evidence="6" id="KW-1185">Reference proteome</keyword>
<evidence type="ECO:0000313" key="5">
    <source>
        <dbReference type="EMBL" id="KAK1007224.1"/>
    </source>
</evidence>
<evidence type="ECO:0000256" key="3">
    <source>
        <dbReference type="SAM" id="MobiDB-lite"/>
    </source>
</evidence>
<feature type="domain" description="Fe2OG dioxygenase" evidence="4">
    <location>
        <begin position="169"/>
        <end position="271"/>
    </location>
</feature>
<feature type="compositionally biased region" description="Basic and acidic residues" evidence="3">
    <location>
        <begin position="81"/>
        <end position="101"/>
    </location>
</feature>
<accession>A0AAN6QZG8</accession>
<evidence type="ECO:0000256" key="1">
    <source>
        <dbReference type="ARBA" id="ARBA00008056"/>
    </source>
</evidence>
<dbReference type="GO" id="GO:0044283">
    <property type="term" value="P:small molecule biosynthetic process"/>
    <property type="evidence" value="ECO:0007669"/>
    <property type="project" value="UniProtKB-ARBA"/>
</dbReference>
<dbReference type="SUPFAM" id="SSF51197">
    <property type="entry name" value="Clavaminate synthase-like"/>
    <property type="match status" value="1"/>
</dbReference>
<dbReference type="InterPro" id="IPR044861">
    <property type="entry name" value="IPNS-like_FE2OG_OXY"/>
</dbReference>
<dbReference type="PROSITE" id="PS51471">
    <property type="entry name" value="FE2OG_OXY"/>
    <property type="match status" value="1"/>
</dbReference>
<dbReference type="EMBL" id="JAUJLE010000018">
    <property type="protein sequence ID" value="KAK1007224.1"/>
    <property type="molecule type" value="Genomic_DNA"/>
</dbReference>
<evidence type="ECO:0000259" key="4">
    <source>
        <dbReference type="PROSITE" id="PS51471"/>
    </source>
</evidence>
<dbReference type="Proteomes" id="UP001175353">
    <property type="component" value="Unassembled WGS sequence"/>
</dbReference>
<name>A0AAN6QZG8_9PEZI</name>
<protein>
    <recommendedName>
        <fullName evidence="4">Fe2OG dioxygenase domain-containing protein</fullName>
    </recommendedName>
</protein>